<dbReference type="KEGG" id="mhev:MHEL_48260"/>
<keyword evidence="2" id="KW-1185">Reference proteome</keyword>
<organism evidence="1 2">
    <name type="scientific">Mycolicibacterium helvum</name>
    <dbReference type="NCBI Taxonomy" id="1534349"/>
    <lineage>
        <taxon>Bacteria</taxon>
        <taxon>Bacillati</taxon>
        <taxon>Actinomycetota</taxon>
        <taxon>Actinomycetes</taxon>
        <taxon>Mycobacteriales</taxon>
        <taxon>Mycobacteriaceae</taxon>
        <taxon>Mycolicibacterium</taxon>
    </lineage>
</organism>
<gene>
    <name evidence="1" type="ORF">MHEL_48260</name>
</gene>
<accession>A0A7I7TCV8</accession>
<dbReference type="Proteomes" id="UP000467148">
    <property type="component" value="Chromosome"/>
</dbReference>
<name>A0A7I7TCV8_9MYCO</name>
<proteinExistence type="predicted"/>
<dbReference type="AlphaFoldDB" id="A0A7I7TCV8"/>
<protein>
    <submittedName>
        <fullName evidence="1">Uncharacterized protein</fullName>
    </submittedName>
</protein>
<dbReference type="EMBL" id="AP022596">
    <property type="protein sequence ID" value="BBY66583.1"/>
    <property type="molecule type" value="Genomic_DNA"/>
</dbReference>
<evidence type="ECO:0000313" key="1">
    <source>
        <dbReference type="EMBL" id="BBY66583.1"/>
    </source>
</evidence>
<evidence type="ECO:0000313" key="2">
    <source>
        <dbReference type="Proteomes" id="UP000467148"/>
    </source>
</evidence>
<sequence length="74" mass="8068">MSDTHSAVCPNNCVASNTPADLLPLWQLISVPSGNRLNESDAVVRKTAIPRRHLPEWYGAVIAYPRGGQSKVQL</sequence>
<reference evidence="1 2" key="1">
    <citation type="journal article" date="2019" name="Emerg. Microbes Infect.">
        <title>Comprehensive subspecies identification of 175 nontuberculous mycobacteria species based on 7547 genomic profiles.</title>
        <authorList>
            <person name="Matsumoto Y."/>
            <person name="Kinjo T."/>
            <person name="Motooka D."/>
            <person name="Nabeya D."/>
            <person name="Jung N."/>
            <person name="Uechi K."/>
            <person name="Horii T."/>
            <person name="Iida T."/>
            <person name="Fujita J."/>
            <person name="Nakamura S."/>
        </authorList>
    </citation>
    <scope>NUCLEOTIDE SEQUENCE [LARGE SCALE GENOMIC DNA]</scope>
    <source>
        <strain evidence="1 2">JCM 30396</strain>
    </source>
</reference>